<organism evidence="2 3">
    <name type="scientific">Trichinella zimbabwensis</name>
    <dbReference type="NCBI Taxonomy" id="268475"/>
    <lineage>
        <taxon>Eukaryota</taxon>
        <taxon>Metazoa</taxon>
        <taxon>Ecdysozoa</taxon>
        <taxon>Nematoda</taxon>
        <taxon>Enoplea</taxon>
        <taxon>Dorylaimia</taxon>
        <taxon>Trichinellida</taxon>
        <taxon>Trichinellidae</taxon>
        <taxon>Trichinella</taxon>
    </lineage>
</organism>
<dbReference type="AlphaFoldDB" id="A0A0V1GUR2"/>
<dbReference type="EMBL" id="JYDP01000258">
    <property type="protein sequence ID" value="KRZ01813.1"/>
    <property type="molecule type" value="Genomic_DNA"/>
</dbReference>
<gene>
    <name evidence="2" type="ORF">T11_11057</name>
</gene>
<feature type="compositionally biased region" description="Polar residues" evidence="1">
    <location>
        <begin position="80"/>
        <end position="92"/>
    </location>
</feature>
<name>A0A0V1GUR2_9BILA</name>
<evidence type="ECO:0000313" key="2">
    <source>
        <dbReference type="EMBL" id="KRZ01813.1"/>
    </source>
</evidence>
<feature type="region of interest" description="Disordered" evidence="1">
    <location>
        <begin position="48"/>
        <end position="92"/>
    </location>
</feature>
<comment type="caution">
    <text evidence="2">The sequence shown here is derived from an EMBL/GenBank/DDBJ whole genome shotgun (WGS) entry which is preliminary data.</text>
</comment>
<keyword evidence="3" id="KW-1185">Reference proteome</keyword>
<accession>A0A0V1GUR2</accession>
<proteinExistence type="predicted"/>
<reference evidence="2 3" key="1">
    <citation type="submission" date="2015-01" db="EMBL/GenBank/DDBJ databases">
        <title>Evolution of Trichinella species and genotypes.</title>
        <authorList>
            <person name="Korhonen P.K."/>
            <person name="Edoardo P."/>
            <person name="Giuseppe L.R."/>
            <person name="Gasser R.B."/>
        </authorList>
    </citation>
    <scope>NUCLEOTIDE SEQUENCE [LARGE SCALE GENOMIC DNA]</scope>
    <source>
        <strain evidence="2">ISS1029</strain>
    </source>
</reference>
<dbReference type="Proteomes" id="UP000055024">
    <property type="component" value="Unassembled WGS sequence"/>
</dbReference>
<evidence type="ECO:0000256" key="1">
    <source>
        <dbReference type="SAM" id="MobiDB-lite"/>
    </source>
</evidence>
<sequence length="92" mass="10155">MKRKRSGTDHKHVAVALGYRSIFGLEDHWRSTIGLVVIYCGGCRLRGQMSSSKRIGGRKVNPDDDVPDANNKAEAEPPTVTGNPLQNNSERH</sequence>
<evidence type="ECO:0000313" key="3">
    <source>
        <dbReference type="Proteomes" id="UP000055024"/>
    </source>
</evidence>
<protein>
    <submittedName>
        <fullName evidence="2">Uncharacterized protein</fullName>
    </submittedName>
</protein>